<dbReference type="InterPro" id="IPR036390">
    <property type="entry name" value="WH_DNA-bd_sf"/>
</dbReference>
<name>A0ABT5QNU8_9GAMM</name>
<dbReference type="Pfam" id="PF14503">
    <property type="entry name" value="YhfZ_C"/>
    <property type="match status" value="1"/>
</dbReference>
<dbReference type="InterPro" id="IPR036388">
    <property type="entry name" value="WH-like_DNA-bd_sf"/>
</dbReference>
<dbReference type="NCBIfam" id="NF041241">
    <property type="entry name" value="YhfZ_full"/>
    <property type="match status" value="1"/>
</dbReference>
<sequence length="298" mass="32916">MSNLYISKEGSAIINIARYLITTEVEERLRTIDSLSEEFEVSVGFIQKALTTLESDGAIKLRKQGRNGTFIDMLDYDSLVKKAGFSHLVCAMPLPYTKHYEGLASGLKAQMGHLPLYFAHMRGADARSECLKKGTYDVAIMSKLAANSVGAGVKIAFDLGAQTYSMEHKLICRKGEENKIKKVGVDPSSPDQKILTEKAFPDHDVEIIEINYTDSLNLLKTGKIDAVVWLPEVVNTEEAGLTEISLSHIPECQQASEAVILVSNESPYMRSLVRKLLNVHSLLEHQDSVIKGAIIPSY</sequence>
<keyword evidence="4" id="KW-1185">Reference proteome</keyword>
<feature type="domain" description="Uncharacterised protein YhfZ C-terminal" evidence="2">
    <location>
        <begin position="75"/>
        <end position="298"/>
    </location>
</feature>
<dbReference type="RefSeq" id="WP_274143303.1">
    <property type="nucleotide sequence ID" value="NZ_JAJUBB010000012.1"/>
</dbReference>
<evidence type="ECO:0000259" key="1">
    <source>
        <dbReference type="Pfam" id="PF14502"/>
    </source>
</evidence>
<evidence type="ECO:0000259" key="2">
    <source>
        <dbReference type="Pfam" id="PF14503"/>
    </source>
</evidence>
<dbReference type="InterPro" id="IPR041444">
    <property type="entry name" value="HTH_41"/>
</dbReference>
<comment type="caution">
    <text evidence="3">The sequence shown here is derived from an EMBL/GenBank/DDBJ whole genome shotgun (WGS) entry which is preliminary data.</text>
</comment>
<dbReference type="Pfam" id="PF14502">
    <property type="entry name" value="HTH_41"/>
    <property type="match status" value="1"/>
</dbReference>
<dbReference type="EMBL" id="JAJUBB010000012">
    <property type="protein sequence ID" value="MDD1782666.1"/>
    <property type="molecule type" value="Genomic_DNA"/>
</dbReference>
<dbReference type="Gene3D" id="3.40.190.10">
    <property type="entry name" value="Periplasmic binding protein-like II"/>
    <property type="match status" value="2"/>
</dbReference>
<accession>A0ABT5QNU8</accession>
<dbReference type="Gene3D" id="1.10.10.10">
    <property type="entry name" value="Winged helix-like DNA-binding domain superfamily/Winged helix DNA-binding domain"/>
    <property type="match status" value="1"/>
</dbReference>
<dbReference type="SUPFAM" id="SSF46785">
    <property type="entry name" value="Winged helix' DNA-binding domain"/>
    <property type="match status" value="1"/>
</dbReference>
<proteinExistence type="predicted"/>
<dbReference type="SUPFAM" id="SSF53850">
    <property type="entry name" value="Periplasmic binding protein-like II"/>
    <property type="match status" value="1"/>
</dbReference>
<dbReference type="InterPro" id="IPR032791">
    <property type="entry name" value="YhfZ_C"/>
</dbReference>
<protein>
    <submittedName>
        <fullName evidence="3">GntR family transcriptional regulator</fullName>
    </submittedName>
</protein>
<organism evidence="3 4">
    <name type="scientific">Enterovibrio qingdaonensis</name>
    <dbReference type="NCBI Taxonomy" id="2899818"/>
    <lineage>
        <taxon>Bacteria</taxon>
        <taxon>Pseudomonadati</taxon>
        <taxon>Pseudomonadota</taxon>
        <taxon>Gammaproteobacteria</taxon>
        <taxon>Vibrionales</taxon>
        <taxon>Vibrionaceae</taxon>
        <taxon>Enterovibrio</taxon>
    </lineage>
</organism>
<evidence type="ECO:0000313" key="3">
    <source>
        <dbReference type="EMBL" id="MDD1782666.1"/>
    </source>
</evidence>
<feature type="domain" description="YhfZ helix-turn-helix" evidence="1">
    <location>
        <begin position="27"/>
        <end position="71"/>
    </location>
</feature>
<evidence type="ECO:0000313" key="4">
    <source>
        <dbReference type="Proteomes" id="UP001149821"/>
    </source>
</evidence>
<dbReference type="Proteomes" id="UP001149821">
    <property type="component" value="Unassembled WGS sequence"/>
</dbReference>
<gene>
    <name evidence="3" type="ORF">LRP49_15950</name>
</gene>
<reference evidence="3" key="1">
    <citation type="submission" date="2021-12" db="EMBL/GenBank/DDBJ databases">
        <title>Enterovibrio ZSDZ35 sp. nov. and Enterovibrio ZSDZ42 sp. nov., isolated from coastal seawater in Qingdao.</title>
        <authorList>
            <person name="Zhang P."/>
        </authorList>
    </citation>
    <scope>NUCLEOTIDE SEQUENCE</scope>
    <source>
        <strain evidence="3">ZSDZ35</strain>
    </source>
</reference>